<reference evidence="4" key="2">
    <citation type="submission" date="2015-01" db="EMBL/GenBank/DDBJ databases">
        <title>Evolutionary Origins and Diversification of the Mycorrhizal Mutualists.</title>
        <authorList>
            <consortium name="DOE Joint Genome Institute"/>
            <consortium name="Mycorrhizal Genomics Consortium"/>
            <person name="Kohler A."/>
            <person name="Kuo A."/>
            <person name="Nagy L.G."/>
            <person name="Floudas D."/>
            <person name="Copeland A."/>
            <person name="Barry K.W."/>
            <person name="Cichocki N."/>
            <person name="Veneault-Fourrey C."/>
            <person name="LaButti K."/>
            <person name="Lindquist E.A."/>
            <person name="Lipzen A."/>
            <person name="Lundell T."/>
            <person name="Morin E."/>
            <person name="Murat C."/>
            <person name="Riley R."/>
            <person name="Ohm R."/>
            <person name="Sun H."/>
            <person name="Tunlid A."/>
            <person name="Henrissat B."/>
            <person name="Grigoriev I.V."/>
            <person name="Hibbett D.S."/>
            <person name="Martin F."/>
        </authorList>
    </citation>
    <scope>NUCLEOTIDE SEQUENCE [LARGE SCALE GENOMIC DNA]</scope>
    <source>
        <strain evidence="4">MUT 4182</strain>
    </source>
</reference>
<dbReference type="STRING" id="1051891.A0A0C3M6W1"/>
<reference evidence="3 4" key="1">
    <citation type="submission" date="2014-04" db="EMBL/GenBank/DDBJ databases">
        <authorList>
            <consortium name="DOE Joint Genome Institute"/>
            <person name="Kuo A."/>
            <person name="Girlanda M."/>
            <person name="Perotto S."/>
            <person name="Kohler A."/>
            <person name="Nagy L.G."/>
            <person name="Floudas D."/>
            <person name="Copeland A."/>
            <person name="Barry K.W."/>
            <person name="Cichocki N."/>
            <person name="Veneault-Fourrey C."/>
            <person name="LaButti K."/>
            <person name="Lindquist E.A."/>
            <person name="Lipzen A."/>
            <person name="Lundell T."/>
            <person name="Morin E."/>
            <person name="Murat C."/>
            <person name="Sun H."/>
            <person name="Tunlid A."/>
            <person name="Henrissat B."/>
            <person name="Grigoriev I.V."/>
            <person name="Hibbett D.S."/>
            <person name="Martin F."/>
            <person name="Nordberg H.P."/>
            <person name="Cantor M.N."/>
            <person name="Hua S.X."/>
        </authorList>
    </citation>
    <scope>NUCLEOTIDE SEQUENCE [LARGE SCALE GENOMIC DNA]</scope>
    <source>
        <strain evidence="3 4">MUT 4182</strain>
    </source>
</reference>
<organism evidence="3 4">
    <name type="scientific">Tulasnella calospora MUT 4182</name>
    <dbReference type="NCBI Taxonomy" id="1051891"/>
    <lineage>
        <taxon>Eukaryota</taxon>
        <taxon>Fungi</taxon>
        <taxon>Dikarya</taxon>
        <taxon>Basidiomycota</taxon>
        <taxon>Agaricomycotina</taxon>
        <taxon>Agaricomycetes</taxon>
        <taxon>Cantharellales</taxon>
        <taxon>Tulasnellaceae</taxon>
        <taxon>Tulasnella</taxon>
    </lineage>
</organism>
<dbReference type="Gene3D" id="1.10.472.80">
    <property type="entry name" value="Ypt/Rab-GAP domain of gyp1p, domain 3"/>
    <property type="match status" value="1"/>
</dbReference>
<dbReference type="InterPro" id="IPR035969">
    <property type="entry name" value="Rab-GAP_TBC_sf"/>
</dbReference>
<dbReference type="SMART" id="SM00164">
    <property type="entry name" value="TBC"/>
    <property type="match status" value="1"/>
</dbReference>
<evidence type="ECO:0000259" key="2">
    <source>
        <dbReference type="PROSITE" id="PS50086"/>
    </source>
</evidence>
<keyword evidence="4" id="KW-1185">Reference proteome</keyword>
<dbReference type="PANTHER" id="PTHR22957">
    <property type="entry name" value="TBC1 DOMAIN FAMILY MEMBER GTPASE-ACTIVATING PROTEIN"/>
    <property type="match status" value="1"/>
</dbReference>
<dbReference type="GO" id="GO:0005794">
    <property type="term" value="C:Golgi apparatus"/>
    <property type="evidence" value="ECO:0007669"/>
    <property type="project" value="TreeGrafter"/>
</dbReference>
<dbReference type="SUPFAM" id="SSF47923">
    <property type="entry name" value="Ypt/Rab-GAP domain of gyp1p"/>
    <property type="match status" value="2"/>
</dbReference>
<accession>A0A0C3M6W1</accession>
<gene>
    <name evidence="3" type="ORF">M407DRAFT_169414</name>
</gene>
<dbReference type="Proteomes" id="UP000054248">
    <property type="component" value="Unassembled WGS sequence"/>
</dbReference>
<evidence type="ECO:0000313" key="3">
    <source>
        <dbReference type="EMBL" id="KIO29367.1"/>
    </source>
</evidence>
<dbReference type="Pfam" id="PF00566">
    <property type="entry name" value="RabGAP-TBC"/>
    <property type="match status" value="1"/>
</dbReference>
<feature type="compositionally biased region" description="Gly residues" evidence="1">
    <location>
        <begin position="123"/>
        <end position="137"/>
    </location>
</feature>
<sequence length="662" mass="73528">MAAPPARPHVIPRQTRSFLWGSRGPSSSTSNDWGWQDDMDDDTWDSTSDQEDQGKKGFENKIGSGLKVKKNDDAPPSSSTGSSPNENAPHSSASSTTPIPLANGRPSAGARETSSRLLAGKASTGGGAGTDHGGGSTSSGNISFSFTHVDAPSPSSYPLKEPILPPSPSRPSHASHKPSNLAESNASTDDEMARKAAGWTIISHDLASANRLARDKRLKNEREKEGVDDDGEPVAHMNEEEEEGGKGERDGESEIILGELELDDRVPQMARKRIGGGNEAIKLFAEDILKDPFFRVRQSSEFRQSAAAALSPPLQSVANFGSTSSVDISRSRTQPVQDKADRKAEKVEDCLLKEDVEMTTLRKLAWNGIPDFLRPAAWPLLLGYLPLSSSARLGALNRKRDEYRNLVDLTFKRGKEGLDQQIWHQIEIDVPRTRPGVRLWMMEGTQRSLERILYVWAIRHPASGYVQGINDLVTPFYEVFLSAYIDGDPEEFDPAALPPHMLSAVEADSFWCLSRLLDGIQENYIHHQPGIQRSVKRMRELVGRIDPTLAAHLDSEGVEFMQFAFRWMNCLLMREISVKNTIRMWDTYLAEGPDAFSQFHLYVCCAFLVRWSDKLRQMDFQGIIMFLQSLPTEGWGDEEIEMLLSQSFVLSSTWANAQNHFS</sequence>
<dbReference type="FunFam" id="1.10.472.80:FF:000001">
    <property type="entry name" value="TBC1 domain family member 22B"/>
    <property type="match status" value="1"/>
</dbReference>
<dbReference type="GO" id="GO:0005096">
    <property type="term" value="F:GTPase activator activity"/>
    <property type="evidence" value="ECO:0007669"/>
    <property type="project" value="TreeGrafter"/>
</dbReference>
<dbReference type="Gene3D" id="1.10.8.270">
    <property type="entry name" value="putative rabgap domain of human tbc1 domain family member 14 like domains"/>
    <property type="match status" value="1"/>
</dbReference>
<proteinExistence type="predicted"/>
<feature type="domain" description="Rab-GAP TBC" evidence="2">
    <location>
        <begin position="368"/>
        <end position="592"/>
    </location>
</feature>
<evidence type="ECO:0000256" key="1">
    <source>
        <dbReference type="SAM" id="MobiDB-lite"/>
    </source>
</evidence>
<dbReference type="InterPro" id="IPR000195">
    <property type="entry name" value="Rab-GAP-TBC_dom"/>
</dbReference>
<dbReference type="Gene3D" id="1.10.10.750">
    <property type="entry name" value="Ypt/Rab-GAP domain of gyp1p, domain 1"/>
    <property type="match status" value="1"/>
</dbReference>
<dbReference type="PROSITE" id="PS50086">
    <property type="entry name" value="TBC_RABGAP"/>
    <property type="match status" value="1"/>
</dbReference>
<feature type="compositionally biased region" description="Basic and acidic residues" evidence="1">
    <location>
        <begin position="212"/>
        <end position="225"/>
    </location>
</feature>
<feature type="compositionally biased region" description="Polar residues" evidence="1">
    <location>
        <begin position="76"/>
        <end position="98"/>
    </location>
</feature>
<name>A0A0C3M6W1_9AGAM</name>
<dbReference type="EMBL" id="KN822983">
    <property type="protein sequence ID" value="KIO29367.1"/>
    <property type="molecule type" value="Genomic_DNA"/>
</dbReference>
<dbReference type="FunFam" id="1.10.8.270:FF:000037">
    <property type="entry name" value="TBC1 domain family member 22A"/>
    <property type="match status" value="1"/>
</dbReference>
<feature type="compositionally biased region" description="Acidic residues" evidence="1">
    <location>
        <begin position="35"/>
        <end position="51"/>
    </location>
</feature>
<feature type="region of interest" description="Disordered" evidence="1">
    <location>
        <begin position="1"/>
        <end position="193"/>
    </location>
</feature>
<dbReference type="OrthoDB" id="26371at2759"/>
<dbReference type="AlphaFoldDB" id="A0A0C3M6W1"/>
<feature type="region of interest" description="Disordered" evidence="1">
    <location>
        <begin position="210"/>
        <end position="252"/>
    </location>
</feature>
<protein>
    <recommendedName>
        <fullName evidence="2">Rab-GAP TBC domain-containing protein</fullName>
    </recommendedName>
</protein>
<dbReference type="HOGENOM" id="CLU_018687_4_2_1"/>
<evidence type="ECO:0000313" key="4">
    <source>
        <dbReference type="Proteomes" id="UP000054248"/>
    </source>
</evidence>
<dbReference type="PANTHER" id="PTHR22957:SF26">
    <property type="entry name" value="LD44506P"/>
    <property type="match status" value="1"/>
</dbReference>